<reference evidence="2" key="1">
    <citation type="submission" date="2022-11" db="UniProtKB">
        <authorList>
            <consortium name="WormBaseParasite"/>
        </authorList>
    </citation>
    <scope>IDENTIFICATION</scope>
</reference>
<sequence length="268" mass="31260">MVCDMCNPRGVQWEMEKDKDKEKYRLFFGMAVEEFGRILDYVAALHYIEEVDYPFIYELVVKAARSKNVILKPPYDCEKTTSETDETPLTDSMLRRVSLPILLPEKLIPKYVESGKQSSIQSTGNETGKDADIFNLAQILRIPKKEVEPKAIVPQKSVFCKSFRQRGDLVGYFPKDSMMCTSNEKVSRQEDPAAKMSPPSWQQVHRKKEFPLERIEKDELCSCFTELQQAVDDNRKELDYAFKFIRRSSVHQKRLEDAMKNLKKLIRR</sequence>
<dbReference type="WBParaSite" id="jg15704">
    <property type="protein sequence ID" value="jg15704"/>
    <property type="gene ID" value="jg15704"/>
</dbReference>
<organism evidence="1 2">
    <name type="scientific">Ditylenchus dipsaci</name>
    <dbReference type="NCBI Taxonomy" id="166011"/>
    <lineage>
        <taxon>Eukaryota</taxon>
        <taxon>Metazoa</taxon>
        <taxon>Ecdysozoa</taxon>
        <taxon>Nematoda</taxon>
        <taxon>Chromadorea</taxon>
        <taxon>Rhabditida</taxon>
        <taxon>Tylenchina</taxon>
        <taxon>Tylenchomorpha</taxon>
        <taxon>Sphaerularioidea</taxon>
        <taxon>Anguinidae</taxon>
        <taxon>Anguininae</taxon>
        <taxon>Ditylenchus</taxon>
    </lineage>
</organism>
<dbReference type="AlphaFoldDB" id="A0A915D434"/>
<name>A0A915D434_9BILA</name>
<evidence type="ECO:0000313" key="2">
    <source>
        <dbReference type="WBParaSite" id="jg15704"/>
    </source>
</evidence>
<keyword evidence="1" id="KW-1185">Reference proteome</keyword>
<proteinExistence type="predicted"/>
<accession>A0A915D434</accession>
<protein>
    <submittedName>
        <fullName evidence="2">Uncharacterized protein</fullName>
    </submittedName>
</protein>
<dbReference type="Proteomes" id="UP000887574">
    <property type="component" value="Unplaced"/>
</dbReference>
<evidence type="ECO:0000313" key="1">
    <source>
        <dbReference type="Proteomes" id="UP000887574"/>
    </source>
</evidence>